<evidence type="ECO:0000256" key="5">
    <source>
        <dbReference type="ARBA" id="ARBA00023125"/>
    </source>
</evidence>
<evidence type="ECO:0000256" key="4">
    <source>
        <dbReference type="ARBA" id="ARBA00022695"/>
    </source>
</evidence>
<feature type="binding site" evidence="6">
    <location>
        <begin position="15"/>
        <end position="17"/>
    </location>
    <ligand>
        <name>NAD(+)</name>
        <dbReference type="ChEBI" id="CHEBI:57540"/>
    </ligand>
</feature>
<comment type="caution">
    <text evidence="6">Lacks conserved residue(s) required for the propagation of feature annotation.</text>
</comment>
<feature type="binding site" evidence="6">
    <location>
        <position position="51"/>
    </location>
    <ligand>
        <name>NAD(+)</name>
        <dbReference type="ChEBI" id="CHEBI:57540"/>
    </ligand>
</feature>
<dbReference type="RefSeq" id="WP_098965796.1">
    <property type="nucleotide sequence ID" value="NZ_PDKZ01000002.1"/>
</dbReference>
<reference evidence="9" key="1">
    <citation type="submission" date="2017-10" db="EMBL/GenBank/DDBJ databases">
        <title>FDA dAtabase for Regulatory Grade micrObial Sequences (FDA-ARGOS): Supporting development and validation of Infectious Disease Dx tests.</title>
        <authorList>
            <person name="Goldberg B."/>
            <person name="Campos J."/>
            <person name="Tallon L."/>
            <person name="Sadzewicz L."/>
            <person name="Ott S."/>
            <person name="Zhao X."/>
            <person name="Nagaraj S."/>
            <person name="Vavikolanu K."/>
            <person name="Aluvathingal J."/>
            <person name="Nadendla S."/>
            <person name="Geyer C."/>
            <person name="Sichtig H."/>
        </authorList>
    </citation>
    <scope>NUCLEOTIDE SEQUENCE [LARGE SCALE GENOMIC DNA]</scope>
    <source>
        <strain evidence="9">FDAARGOS_376</strain>
    </source>
</reference>
<keyword evidence="1 6" id="KW-1277">Toxin-antitoxin system</keyword>
<comment type="catalytic activity">
    <reaction evidence="6">
        <text>a thymidine in DNA + NAD(+) = an N-(ADP-alpha-D-ribosyl)-thymidine in DNA + nicotinamide + H(+)</text>
        <dbReference type="Rhea" id="RHEA:71651"/>
        <dbReference type="Rhea" id="RHEA-COMP:13556"/>
        <dbReference type="Rhea" id="RHEA-COMP:18051"/>
        <dbReference type="ChEBI" id="CHEBI:15378"/>
        <dbReference type="ChEBI" id="CHEBI:17154"/>
        <dbReference type="ChEBI" id="CHEBI:57540"/>
        <dbReference type="ChEBI" id="CHEBI:137386"/>
        <dbReference type="ChEBI" id="CHEBI:191199"/>
    </reaction>
</comment>
<dbReference type="GO" id="GO:0016757">
    <property type="term" value="F:glycosyltransferase activity"/>
    <property type="evidence" value="ECO:0007669"/>
    <property type="project" value="UniProtKB-UniRule"/>
</dbReference>
<protein>
    <recommendedName>
        <fullName evidence="7">DarT domain-containing protein</fullName>
    </recommendedName>
</protein>
<organism evidence="8 9">
    <name type="scientific">Pseudomonas putida</name>
    <name type="common">Arthrobacter siderocapsulatus</name>
    <dbReference type="NCBI Taxonomy" id="303"/>
    <lineage>
        <taxon>Bacteria</taxon>
        <taxon>Pseudomonadati</taxon>
        <taxon>Pseudomonadota</taxon>
        <taxon>Gammaproteobacteria</taxon>
        <taxon>Pseudomonadales</taxon>
        <taxon>Pseudomonadaceae</taxon>
        <taxon>Pseudomonas</taxon>
    </lineage>
</organism>
<comment type="similarity">
    <text evidence="6">Belongs to the DarT ADP-ribosyltransferase family.</text>
</comment>
<keyword evidence="2 6" id="KW-0328">Glycosyltransferase</keyword>
<keyword evidence="3 6" id="KW-0808">Transferase</keyword>
<dbReference type="AlphaFoldDB" id="A0A2C5WAA5"/>
<dbReference type="InterPro" id="IPR029494">
    <property type="entry name" value="DarT"/>
</dbReference>
<feature type="domain" description="DarT" evidence="7">
    <location>
        <begin position="11"/>
        <end position="192"/>
    </location>
</feature>
<dbReference type="GO" id="GO:0016779">
    <property type="term" value="F:nucleotidyltransferase activity"/>
    <property type="evidence" value="ECO:0007669"/>
    <property type="project" value="UniProtKB-UniRule"/>
</dbReference>
<gene>
    <name evidence="8" type="ORF">CRX57_12515</name>
</gene>
<dbReference type="Proteomes" id="UP000222460">
    <property type="component" value="Unassembled WGS sequence"/>
</dbReference>
<dbReference type="PROSITE" id="PS52018">
    <property type="entry name" value="DART"/>
    <property type="match status" value="1"/>
</dbReference>
<dbReference type="GO" id="GO:0003677">
    <property type="term" value="F:DNA binding"/>
    <property type="evidence" value="ECO:0007669"/>
    <property type="project" value="UniProtKB-UniRule"/>
</dbReference>
<evidence type="ECO:0000313" key="8">
    <source>
        <dbReference type="EMBL" id="PHH40961.1"/>
    </source>
</evidence>
<evidence type="ECO:0000259" key="7">
    <source>
        <dbReference type="PROSITE" id="PS52018"/>
    </source>
</evidence>
<evidence type="ECO:0000256" key="3">
    <source>
        <dbReference type="ARBA" id="ARBA00022679"/>
    </source>
</evidence>
<sequence length="193" mass="21950">MSDVKSIKDQKLLYHLTSVENLDGIFRDGLKPRAGLSGFKDVADAEILKKRQALQLDNYVPFHWFAKNPFDGSVQRNRPEAQFVLISVYRSTAKQYGWKVIPRHPLAGDSIQLLDYEQGFEAIEWDVMSSRDYLDPHCKSICMAECLAPGIVKPDAFFKIFTPSEEVDALCVAKLQAADVNVQTSVNQRMFYQ</sequence>
<comment type="caution">
    <text evidence="8">The sequence shown here is derived from an EMBL/GenBank/DDBJ whole genome shotgun (WGS) entry which is preliminary data.</text>
</comment>
<proteinExistence type="inferred from homology"/>
<keyword evidence="4 6" id="KW-0548">Nucleotidyltransferase</keyword>
<evidence type="ECO:0000256" key="6">
    <source>
        <dbReference type="PROSITE-ProRule" id="PRU01362"/>
    </source>
</evidence>
<feature type="binding site" evidence="6">
    <location>
        <position position="24"/>
    </location>
    <ligand>
        <name>NAD(+)</name>
        <dbReference type="ChEBI" id="CHEBI:57540"/>
    </ligand>
</feature>
<feature type="active site" description="Proton acceptor" evidence="6">
    <location>
        <position position="51"/>
    </location>
</feature>
<accession>A0A2C5WAA5</accession>
<evidence type="ECO:0000256" key="2">
    <source>
        <dbReference type="ARBA" id="ARBA00022676"/>
    </source>
</evidence>
<dbReference type="EMBL" id="PDKZ01000002">
    <property type="protein sequence ID" value="PHH40961.1"/>
    <property type="molecule type" value="Genomic_DNA"/>
</dbReference>
<keyword evidence="5 6" id="KW-0238">DNA-binding</keyword>
<evidence type="ECO:0000256" key="1">
    <source>
        <dbReference type="ARBA" id="ARBA00022649"/>
    </source>
</evidence>
<dbReference type="Pfam" id="PF14487">
    <property type="entry name" value="DarT"/>
    <property type="match status" value="1"/>
</dbReference>
<feature type="active site" evidence="6">
    <location>
        <position position="145"/>
    </location>
</feature>
<evidence type="ECO:0000313" key="9">
    <source>
        <dbReference type="Proteomes" id="UP000222460"/>
    </source>
</evidence>
<name>A0A2C5WAA5_PSEPU</name>